<dbReference type="InterPro" id="IPR050491">
    <property type="entry name" value="AmpC-like"/>
</dbReference>
<organism evidence="4 5">
    <name type="scientific">Pseudoalteromonas luteoviolacea</name>
    <dbReference type="NCBI Taxonomy" id="43657"/>
    <lineage>
        <taxon>Bacteria</taxon>
        <taxon>Pseudomonadati</taxon>
        <taxon>Pseudomonadota</taxon>
        <taxon>Gammaproteobacteria</taxon>
        <taxon>Alteromonadales</taxon>
        <taxon>Pseudoalteromonadaceae</taxon>
        <taxon>Pseudoalteromonas</taxon>
    </lineage>
</organism>
<feature type="chain" id="PRO_5002136772" evidence="1">
    <location>
        <begin position="26"/>
        <end position="523"/>
    </location>
</feature>
<dbReference type="SUPFAM" id="SSF56601">
    <property type="entry name" value="beta-lactamase/transpeptidase-like"/>
    <property type="match status" value="1"/>
</dbReference>
<dbReference type="RefSeq" id="WP_039608324.1">
    <property type="nucleotide sequence ID" value="NZ_JWIC01000004.1"/>
</dbReference>
<dbReference type="Pfam" id="PF11954">
    <property type="entry name" value="DUF3471"/>
    <property type="match status" value="1"/>
</dbReference>
<reference evidence="4 5" key="1">
    <citation type="submission" date="2014-12" db="EMBL/GenBank/DDBJ databases">
        <title>Draft Genome Sequence of Pseudoalteromonas luteoviolacea HI1.</title>
        <authorList>
            <person name="Asahina A.Y."/>
            <person name="Hadfield M.G."/>
        </authorList>
    </citation>
    <scope>NUCLEOTIDE SEQUENCE [LARGE SCALE GENOMIC DNA]</scope>
    <source>
        <strain evidence="4 5">HI1</strain>
    </source>
</reference>
<feature type="signal peptide" evidence="1">
    <location>
        <begin position="1"/>
        <end position="25"/>
    </location>
</feature>
<sequence length="523" mass="58310">MDMKKALWRTLCCATTLLMSSSVVALTAPQLAEVEKSVQQAMDSFAIPGLAIGIVNNGKVVLAKGYGIRQFGKAGEVDEHTLFGIASNSKAFTATALAMLVEEGKLNWGDPVISHVPEFQLYSEQLTEQMTIRDLLSHRSGLALGAGDLMIWPDTDKSIKEILAGLKHIKPIAPLRTEYHYNNLMFVVAGEVVARVSGLSWQEFIEKRVFPQVGIKNSYASFSRIDKANKNFATGTIKYDGQLEEFVGDYLEDFRGAGAIASNVSDMTKWLQTQVNEGQTPIGKQLIGRDTHQYLWHPQIMRIPKEADRIAFEQDFKGYALGWAVESYFGYKRVGHMGGILGMGSQVAMIPEKGLGVVILSNQHAYPAIRAITNEVFEQALGLEPQEWVAQSYQAYHKKRTSLYADLGPKKVESKVANLPLNHYTGTLRSPWYGDVIVEEISGQLHIDFTHTKALKGILHHHDGNTFVVKWHEKLLEADAYIHFKLDDKQQIKSADMEWVNPKITDFSFDFHNLGLVAVAPTQ</sequence>
<dbReference type="InterPro" id="IPR021860">
    <property type="entry name" value="Peptidase_S12_Pab87-rel_C"/>
</dbReference>
<gene>
    <name evidence="4" type="ORF">JF50_04615</name>
</gene>
<dbReference type="Proteomes" id="UP000031327">
    <property type="component" value="Unassembled WGS sequence"/>
</dbReference>
<evidence type="ECO:0000256" key="1">
    <source>
        <dbReference type="SAM" id="SignalP"/>
    </source>
</evidence>
<comment type="caution">
    <text evidence="4">The sequence shown here is derived from an EMBL/GenBank/DDBJ whole genome shotgun (WGS) entry which is preliminary data.</text>
</comment>
<evidence type="ECO:0000259" key="3">
    <source>
        <dbReference type="Pfam" id="PF11954"/>
    </source>
</evidence>
<evidence type="ECO:0000313" key="5">
    <source>
        <dbReference type="Proteomes" id="UP000031327"/>
    </source>
</evidence>
<proteinExistence type="predicted"/>
<dbReference type="AlphaFoldDB" id="A0A0C1QBM3"/>
<dbReference type="PANTHER" id="PTHR46825:SF15">
    <property type="entry name" value="BETA-LACTAMASE-RELATED DOMAIN-CONTAINING PROTEIN"/>
    <property type="match status" value="1"/>
</dbReference>
<feature type="domain" description="Beta-lactamase-related" evidence="2">
    <location>
        <begin position="35"/>
        <end position="367"/>
    </location>
</feature>
<evidence type="ECO:0000313" key="4">
    <source>
        <dbReference type="EMBL" id="KID58026.1"/>
    </source>
</evidence>
<dbReference type="EMBL" id="JWIC01000004">
    <property type="protein sequence ID" value="KID58026.1"/>
    <property type="molecule type" value="Genomic_DNA"/>
</dbReference>
<feature type="domain" description="Peptidase S12 Pab87-related C-terminal" evidence="3">
    <location>
        <begin position="411"/>
        <end position="514"/>
    </location>
</feature>
<dbReference type="Pfam" id="PF00144">
    <property type="entry name" value="Beta-lactamase"/>
    <property type="match status" value="1"/>
</dbReference>
<protein>
    <submittedName>
        <fullName evidence="4">Beta-lactamase</fullName>
    </submittedName>
</protein>
<dbReference type="InterPro" id="IPR001466">
    <property type="entry name" value="Beta-lactam-related"/>
</dbReference>
<accession>A0A0C1QBM3</accession>
<evidence type="ECO:0000259" key="2">
    <source>
        <dbReference type="Pfam" id="PF00144"/>
    </source>
</evidence>
<dbReference type="Gene3D" id="2.40.128.600">
    <property type="match status" value="1"/>
</dbReference>
<dbReference type="InterPro" id="IPR012338">
    <property type="entry name" value="Beta-lactam/transpept-like"/>
</dbReference>
<dbReference type="PANTHER" id="PTHR46825">
    <property type="entry name" value="D-ALANYL-D-ALANINE-CARBOXYPEPTIDASE/ENDOPEPTIDASE AMPH"/>
    <property type="match status" value="1"/>
</dbReference>
<dbReference type="Gene3D" id="3.40.710.10">
    <property type="entry name" value="DD-peptidase/beta-lactamase superfamily"/>
    <property type="match status" value="1"/>
</dbReference>
<name>A0A0C1QBM3_9GAMM</name>
<keyword evidence="1" id="KW-0732">Signal</keyword>